<dbReference type="AlphaFoldDB" id="A0AAJ5WV26"/>
<dbReference type="Proteomes" id="UP001220610">
    <property type="component" value="Chromosome"/>
</dbReference>
<accession>A0AAJ5WV26</accession>
<evidence type="ECO:0000313" key="3">
    <source>
        <dbReference type="Proteomes" id="UP001220610"/>
    </source>
</evidence>
<proteinExistence type="predicted"/>
<gene>
    <name evidence="2" type="ORF">P0Y53_01520</name>
</gene>
<evidence type="ECO:0000256" key="1">
    <source>
        <dbReference type="SAM" id="MobiDB-lite"/>
    </source>
</evidence>
<sequence length="134" mass="15406">MPLRNLQPHVGIALEVVICRTDCIFRQQHNETNYFSFIKFVVMISFIDTLGRNVELSRPFGGGVCYYIMINSFFCGQIVLYAKIGWTACPVPKSNLEWADYLVLVEMVEEEEKRLENERQPLNAGAANSDRNPR</sequence>
<name>A0AAJ5WV26_9BACT</name>
<feature type="region of interest" description="Disordered" evidence="1">
    <location>
        <begin position="114"/>
        <end position="134"/>
    </location>
</feature>
<reference evidence="2" key="1">
    <citation type="submission" date="2023-03" db="EMBL/GenBank/DDBJ databases">
        <title>Andean soil-derived lignocellulolytic bacterial consortium as a source of novel taxa and putative plastic-active enzymes.</title>
        <authorList>
            <person name="Diaz-Garcia L."/>
            <person name="Chuvochina M."/>
            <person name="Feuerriegel G."/>
            <person name="Bunk B."/>
            <person name="Sproer C."/>
            <person name="Streit W.R."/>
            <person name="Rodriguez L.M."/>
            <person name="Overmann J."/>
            <person name="Jimenez D.J."/>
        </authorList>
    </citation>
    <scope>NUCLEOTIDE SEQUENCE</scope>
    <source>
        <strain evidence="2">MAG 7</strain>
    </source>
</reference>
<dbReference type="EMBL" id="CP119311">
    <property type="protein sequence ID" value="WEK36167.1"/>
    <property type="molecule type" value="Genomic_DNA"/>
</dbReference>
<organism evidence="2 3">
    <name type="scientific">Candidatus Pseudobacter hemicellulosilyticus</name>
    <dbReference type="NCBI Taxonomy" id="3121375"/>
    <lineage>
        <taxon>Bacteria</taxon>
        <taxon>Pseudomonadati</taxon>
        <taxon>Bacteroidota</taxon>
        <taxon>Chitinophagia</taxon>
        <taxon>Chitinophagales</taxon>
        <taxon>Chitinophagaceae</taxon>
        <taxon>Pseudobacter</taxon>
    </lineage>
</organism>
<protein>
    <submittedName>
        <fullName evidence="2">Uncharacterized protein</fullName>
    </submittedName>
</protein>
<evidence type="ECO:0000313" key="2">
    <source>
        <dbReference type="EMBL" id="WEK36167.1"/>
    </source>
</evidence>